<keyword evidence="6" id="KW-0999">Mitochondrion inner membrane</keyword>
<gene>
    <name evidence="17" type="ORF">NAEGRDRAFT_32474</name>
</gene>
<evidence type="ECO:0000259" key="16">
    <source>
        <dbReference type="PROSITE" id="PS51758"/>
    </source>
</evidence>
<dbReference type="GO" id="GO:0030003">
    <property type="term" value="P:intracellular monoatomic cation homeostasis"/>
    <property type="evidence" value="ECO:0007669"/>
    <property type="project" value="TreeGrafter"/>
</dbReference>
<protein>
    <recommendedName>
        <fullName evidence="3">Mitochondrial proton/calcium exchanger protein</fullName>
    </recommendedName>
    <alternativeName>
        <fullName evidence="11">Leucine zipper-EF-hand-containing transmembrane protein 1</fullName>
    </alternativeName>
</protein>
<dbReference type="InterPro" id="IPR018247">
    <property type="entry name" value="EF_Hand_1_Ca_BS"/>
</dbReference>
<dbReference type="STRING" id="5762.D2V9W2"/>
<dbReference type="PROSITE" id="PS00018">
    <property type="entry name" value="EF_HAND_1"/>
    <property type="match status" value="2"/>
</dbReference>
<dbReference type="Gene3D" id="1.10.238.10">
    <property type="entry name" value="EF-hand"/>
    <property type="match status" value="1"/>
</dbReference>
<dbReference type="GO" id="GO:0005743">
    <property type="term" value="C:mitochondrial inner membrane"/>
    <property type="evidence" value="ECO:0007669"/>
    <property type="project" value="UniProtKB-SubCell"/>
</dbReference>
<keyword evidence="7" id="KW-0106">Calcium</keyword>
<keyword evidence="9 12" id="KW-0496">Mitochondrion</keyword>
<dbReference type="KEGG" id="ngr:NAEGRDRAFT_32474"/>
<dbReference type="PANTHER" id="PTHR14009">
    <property type="entry name" value="LEUCINE ZIPPER-EF-HAND CONTAINING TRANSMEMBRANE PROTEIN"/>
    <property type="match status" value="1"/>
</dbReference>
<dbReference type="GO" id="GO:0005509">
    <property type="term" value="F:calcium ion binding"/>
    <property type="evidence" value="ECO:0007669"/>
    <property type="project" value="InterPro"/>
</dbReference>
<evidence type="ECO:0000256" key="8">
    <source>
        <dbReference type="ARBA" id="ARBA00022989"/>
    </source>
</evidence>
<evidence type="ECO:0000259" key="15">
    <source>
        <dbReference type="PROSITE" id="PS50222"/>
    </source>
</evidence>
<dbReference type="SUPFAM" id="SSF47473">
    <property type="entry name" value="EF-hand"/>
    <property type="match status" value="1"/>
</dbReference>
<dbReference type="OrthoDB" id="275278at2759"/>
<evidence type="ECO:0000313" key="18">
    <source>
        <dbReference type="Proteomes" id="UP000006671"/>
    </source>
</evidence>
<keyword evidence="4" id="KW-0813">Transport</keyword>
<dbReference type="RefSeq" id="XP_002679061.1">
    <property type="nucleotide sequence ID" value="XM_002679015.1"/>
</dbReference>
<keyword evidence="10 14" id="KW-0472">Membrane</keyword>
<evidence type="ECO:0000256" key="9">
    <source>
        <dbReference type="ARBA" id="ARBA00023128"/>
    </source>
</evidence>
<evidence type="ECO:0000256" key="11">
    <source>
        <dbReference type="ARBA" id="ARBA00031360"/>
    </source>
</evidence>
<dbReference type="VEuPathDB" id="AmoebaDB:NAEGRDRAFT_32474"/>
<feature type="compositionally biased region" description="Low complexity" evidence="13">
    <location>
        <begin position="351"/>
        <end position="364"/>
    </location>
</feature>
<evidence type="ECO:0000256" key="4">
    <source>
        <dbReference type="ARBA" id="ARBA00022449"/>
    </source>
</evidence>
<feature type="transmembrane region" description="Helical" evidence="14">
    <location>
        <begin position="66"/>
        <end position="89"/>
    </location>
</feature>
<dbReference type="PROSITE" id="PS50222">
    <property type="entry name" value="EF_HAND_2"/>
    <property type="match status" value="2"/>
</dbReference>
<dbReference type="InterPro" id="IPR033122">
    <property type="entry name" value="LETM1-like_RBD"/>
</dbReference>
<dbReference type="GO" id="GO:0043022">
    <property type="term" value="F:ribosome binding"/>
    <property type="evidence" value="ECO:0007669"/>
    <property type="project" value="InterPro"/>
</dbReference>
<dbReference type="GO" id="GO:0015297">
    <property type="term" value="F:antiporter activity"/>
    <property type="evidence" value="ECO:0007669"/>
    <property type="project" value="UniProtKB-KW"/>
</dbReference>
<evidence type="ECO:0000256" key="10">
    <source>
        <dbReference type="ARBA" id="ARBA00023136"/>
    </source>
</evidence>
<dbReference type="Pfam" id="PF07766">
    <property type="entry name" value="LETM1_RBD"/>
    <property type="match status" value="1"/>
</dbReference>
<comment type="similarity">
    <text evidence="2">Belongs to the LETM1 family.</text>
</comment>
<dbReference type="EMBL" id="GG738859">
    <property type="protein sequence ID" value="EFC46317.1"/>
    <property type="molecule type" value="Genomic_DNA"/>
</dbReference>
<dbReference type="InterPro" id="IPR002048">
    <property type="entry name" value="EF_hand_dom"/>
</dbReference>
<dbReference type="FunCoup" id="D2V9W2">
    <property type="interactions" value="277"/>
</dbReference>
<keyword evidence="18" id="KW-1185">Reference proteome</keyword>
<evidence type="ECO:0000256" key="6">
    <source>
        <dbReference type="ARBA" id="ARBA00022792"/>
    </source>
</evidence>
<feature type="domain" description="EF-hand" evidence="15">
    <location>
        <begin position="499"/>
        <end position="534"/>
    </location>
</feature>
<sequence>MRPTVVKDWYAKARDVTVHEIKHYVAGSKLLASDVRYAFALTTKVLRGNALSRRERNQLLRTVSDIFRLVPFAIIVVVPFLEFALPVLLKLFPNMLPSQFEDGLKKKEKLLKEVKAKVELAKFLQDTVELMVQDLRSSESTETAAQSEELNNFIEKIRNGESCSNDDIVKFAKLFKDEITLDHMSRAQLVAMCKYMGITPYGSDAILRYRLRSKMRRLKADDRLIYWEGVNSLSNEELMYACKERGMKIGVSKKELQKQLREWIELSFDKNIPSSLLIISRAFVFNDKVQSEEAIKMALGSLSDEVVDEVGMQTSPTQDYEKKLASLKRTEKLIKTEEEEKKKFVLKEELTSSTPATPSTTTESKQTPVETAPEAPKVALDPEFEKEEVKKAKEEKIRILNEILATLASRSSVEPEREELEDLISDHIDIVDQTKGQDPVVKISRLSNRVGKLIEKIEKDIDYVDQSIADSLNLLDKDKDGVITVEELKQALSVLKEKPSEELIKEIIDRIDADKDGVITVKDILLEFKQGKLKE</sequence>
<keyword evidence="4" id="KW-0050">Antiport</keyword>
<dbReference type="GeneID" id="8859434"/>
<dbReference type="OMA" id="QNEMIAD"/>
<proteinExistence type="inferred from homology"/>
<keyword evidence="5 14" id="KW-0812">Transmembrane</keyword>
<evidence type="ECO:0000256" key="1">
    <source>
        <dbReference type="ARBA" id="ARBA00004434"/>
    </source>
</evidence>
<keyword evidence="8 14" id="KW-1133">Transmembrane helix</keyword>
<evidence type="ECO:0000256" key="13">
    <source>
        <dbReference type="SAM" id="MobiDB-lite"/>
    </source>
</evidence>
<dbReference type="InParanoid" id="D2V9W2"/>
<dbReference type="Proteomes" id="UP000006671">
    <property type="component" value="Unassembled WGS sequence"/>
</dbReference>
<dbReference type="InterPro" id="IPR011992">
    <property type="entry name" value="EF-hand-dom_pair"/>
</dbReference>
<comment type="subcellular location">
    <subcellularLocation>
        <location evidence="1">Mitochondrion inner membrane</location>
        <topology evidence="1">Single-pass membrane protein</topology>
    </subcellularLocation>
</comment>
<organism evidence="18">
    <name type="scientific">Naegleria gruberi</name>
    <name type="common">Amoeba</name>
    <dbReference type="NCBI Taxonomy" id="5762"/>
    <lineage>
        <taxon>Eukaryota</taxon>
        <taxon>Discoba</taxon>
        <taxon>Heterolobosea</taxon>
        <taxon>Tetramitia</taxon>
        <taxon>Eutetramitia</taxon>
        <taxon>Vahlkampfiidae</taxon>
        <taxon>Naegleria</taxon>
    </lineage>
</organism>
<feature type="domain" description="Letm1 RBD" evidence="16">
    <location>
        <begin position="112"/>
        <end position="319"/>
    </location>
</feature>
<evidence type="ECO:0000256" key="7">
    <source>
        <dbReference type="ARBA" id="ARBA00022837"/>
    </source>
</evidence>
<evidence type="ECO:0000256" key="3">
    <source>
        <dbReference type="ARBA" id="ARBA00020557"/>
    </source>
</evidence>
<dbReference type="InterPro" id="IPR044202">
    <property type="entry name" value="LETM1/MDM38-like"/>
</dbReference>
<feature type="domain" description="EF-hand" evidence="15">
    <location>
        <begin position="463"/>
        <end position="498"/>
    </location>
</feature>
<name>D2V9W2_NAEGR</name>
<dbReference type="PANTHER" id="PTHR14009:SF1">
    <property type="entry name" value="MITOCHONDRIAL PROTON_CALCIUM EXCHANGER PROTEIN"/>
    <property type="match status" value="1"/>
</dbReference>
<dbReference type="CDD" id="cd00051">
    <property type="entry name" value="EFh"/>
    <property type="match status" value="1"/>
</dbReference>
<evidence type="ECO:0000256" key="2">
    <source>
        <dbReference type="ARBA" id="ARBA00009584"/>
    </source>
</evidence>
<evidence type="ECO:0000256" key="5">
    <source>
        <dbReference type="ARBA" id="ARBA00022692"/>
    </source>
</evidence>
<dbReference type="Pfam" id="PF13499">
    <property type="entry name" value="EF-hand_7"/>
    <property type="match status" value="1"/>
</dbReference>
<evidence type="ECO:0000313" key="17">
    <source>
        <dbReference type="EMBL" id="EFC46317.1"/>
    </source>
</evidence>
<evidence type="ECO:0000256" key="12">
    <source>
        <dbReference type="PROSITE-ProRule" id="PRU01094"/>
    </source>
</evidence>
<accession>D2V9W2</accession>
<feature type="region of interest" description="Disordered" evidence="13">
    <location>
        <begin position="345"/>
        <end position="383"/>
    </location>
</feature>
<evidence type="ECO:0000256" key="14">
    <source>
        <dbReference type="SAM" id="Phobius"/>
    </source>
</evidence>
<dbReference type="eggNOG" id="KOG1043">
    <property type="taxonomic scope" value="Eukaryota"/>
</dbReference>
<dbReference type="SMART" id="SM00054">
    <property type="entry name" value="EFh"/>
    <property type="match status" value="2"/>
</dbReference>
<reference evidence="17 18" key="1">
    <citation type="journal article" date="2010" name="Cell">
        <title>The genome of Naegleria gruberi illuminates early eukaryotic versatility.</title>
        <authorList>
            <person name="Fritz-Laylin L.K."/>
            <person name="Prochnik S.E."/>
            <person name="Ginger M.L."/>
            <person name="Dacks J.B."/>
            <person name="Carpenter M.L."/>
            <person name="Field M.C."/>
            <person name="Kuo A."/>
            <person name="Paredez A."/>
            <person name="Chapman J."/>
            <person name="Pham J."/>
            <person name="Shu S."/>
            <person name="Neupane R."/>
            <person name="Cipriano M."/>
            <person name="Mancuso J."/>
            <person name="Tu H."/>
            <person name="Salamov A."/>
            <person name="Lindquist E."/>
            <person name="Shapiro H."/>
            <person name="Lucas S."/>
            <person name="Grigoriev I.V."/>
            <person name="Cande W.Z."/>
            <person name="Fulton C."/>
            <person name="Rokhsar D.S."/>
            <person name="Dawson S.C."/>
        </authorList>
    </citation>
    <scope>NUCLEOTIDE SEQUENCE [LARGE SCALE GENOMIC DNA]</scope>
    <source>
        <strain evidence="17 18">NEG-M</strain>
    </source>
</reference>
<dbReference type="PROSITE" id="PS51758">
    <property type="entry name" value="LETM1_RBD"/>
    <property type="match status" value="1"/>
</dbReference>
<dbReference type="AlphaFoldDB" id="D2V9W2"/>